<evidence type="ECO:0000256" key="1">
    <source>
        <dbReference type="ARBA" id="ARBA00004141"/>
    </source>
</evidence>
<feature type="transmembrane region" description="Helical" evidence="7">
    <location>
        <begin position="235"/>
        <end position="257"/>
    </location>
</feature>
<dbReference type="PANTHER" id="PTHR43243:SF4">
    <property type="entry name" value="CATIONIC AMINO ACID TRANSPORTER 4"/>
    <property type="match status" value="1"/>
</dbReference>
<dbReference type="Pfam" id="PF13906">
    <property type="entry name" value="AA_permease_C"/>
    <property type="match status" value="1"/>
</dbReference>
<feature type="transmembrane region" description="Helical" evidence="7">
    <location>
        <begin position="392"/>
        <end position="411"/>
    </location>
</feature>
<evidence type="ECO:0000256" key="5">
    <source>
        <dbReference type="ARBA" id="ARBA00023136"/>
    </source>
</evidence>
<keyword evidence="3 7" id="KW-0812">Transmembrane</keyword>
<feature type="compositionally biased region" description="Basic and acidic residues" evidence="6">
    <location>
        <begin position="620"/>
        <end position="629"/>
    </location>
</feature>
<dbReference type="FunFam" id="1.20.1740.10:FF:000010">
    <property type="entry name" value="probable cationic amino acid transporter"/>
    <property type="match status" value="1"/>
</dbReference>
<dbReference type="InterPro" id="IPR002293">
    <property type="entry name" value="AA/rel_permease1"/>
</dbReference>
<dbReference type="PIRSF" id="PIRSF006060">
    <property type="entry name" value="AA_transporter"/>
    <property type="match status" value="1"/>
</dbReference>
<feature type="transmembrane region" description="Helical" evidence="7">
    <location>
        <begin position="68"/>
        <end position="88"/>
    </location>
</feature>
<evidence type="ECO:0000256" key="6">
    <source>
        <dbReference type="SAM" id="MobiDB-lite"/>
    </source>
</evidence>
<feature type="transmembrane region" description="Helical" evidence="7">
    <location>
        <begin position="569"/>
        <end position="589"/>
    </location>
</feature>
<keyword evidence="2" id="KW-0813">Transport</keyword>
<dbReference type="EMBL" id="CAIIXF020000001">
    <property type="protein sequence ID" value="CAH1772292.1"/>
    <property type="molecule type" value="Genomic_DNA"/>
</dbReference>
<comment type="caution">
    <text evidence="9">The sequence shown here is derived from an EMBL/GenBank/DDBJ whole genome shotgun (WGS) entry which is preliminary data.</text>
</comment>
<feature type="transmembrane region" description="Helical" evidence="7">
    <location>
        <begin position="318"/>
        <end position="344"/>
    </location>
</feature>
<feature type="transmembrane region" description="Helical" evidence="7">
    <location>
        <begin position="269"/>
        <end position="298"/>
    </location>
</feature>
<evidence type="ECO:0000259" key="8">
    <source>
        <dbReference type="Pfam" id="PF13906"/>
    </source>
</evidence>
<evidence type="ECO:0000313" key="9">
    <source>
        <dbReference type="EMBL" id="CAH1772292.1"/>
    </source>
</evidence>
<evidence type="ECO:0000256" key="4">
    <source>
        <dbReference type="ARBA" id="ARBA00022989"/>
    </source>
</evidence>
<dbReference type="GO" id="GO:0015171">
    <property type="term" value="F:amino acid transmembrane transporter activity"/>
    <property type="evidence" value="ECO:0007669"/>
    <property type="project" value="TreeGrafter"/>
</dbReference>
<feature type="region of interest" description="Disordered" evidence="6">
    <location>
        <begin position="620"/>
        <end position="652"/>
    </location>
</feature>
<dbReference type="GO" id="GO:0005886">
    <property type="term" value="C:plasma membrane"/>
    <property type="evidence" value="ECO:0007669"/>
    <property type="project" value="TreeGrafter"/>
</dbReference>
<feature type="transmembrane region" description="Helical" evidence="7">
    <location>
        <begin position="512"/>
        <end position="534"/>
    </location>
</feature>
<feature type="domain" description="Cationic amino acid transporter C-terminal" evidence="8">
    <location>
        <begin position="544"/>
        <end position="594"/>
    </location>
</feature>
<dbReference type="InterPro" id="IPR029485">
    <property type="entry name" value="CAT_C"/>
</dbReference>
<keyword evidence="4 7" id="KW-1133">Transmembrane helix</keyword>
<feature type="transmembrane region" description="Helical" evidence="7">
    <location>
        <begin position="541"/>
        <end position="563"/>
    </location>
</feature>
<organism evidence="9 10">
    <name type="scientific">Owenia fusiformis</name>
    <name type="common">Polychaete worm</name>
    <dbReference type="NCBI Taxonomy" id="6347"/>
    <lineage>
        <taxon>Eukaryota</taxon>
        <taxon>Metazoa</taxon>
        <taxon>Spiralia</taxon>
        <taxon>Lophotrochozoa</taxon>
        <taxon>Annelida</taxon>
        <taxon>Polychaeta</taxon>
        <taxon>Sedentaria</taxon>
        <taxon>Canalipalpata</taxon>
        <taxon>Sabellida</taxon>
        <taxon>Oweniida</taxon>
        <taxon>Oweniidae</taxon>
        <taxon>Owenia</taxon>
    </lineage>
</organism>
<evidence type="ECO:0000256" key="2">
    <source>
        <dbReference type="ARBA" id="ARBA00022448"/>
    </source>
</evidence>
<protein>
    <recommendedName>
        <fullName evidence="8">Cationic amino acid transporter C-terminal domain-containing protein</fullName>
    </recommendedName>
</protein>
<dbReference type="PANTHER" id="PTHR43243">
    <property type="entry name" value="INNER MEMBRANE TRANSPORTER YGJI-RELATED"/>
    <property type="match status" value="1"/>
</dbReference>
<dbReference type="Pfam" id="PF13520">
    <property type="entry name" value="AA_permease_2"/>
    <property type="match status" value="1"/>
</dbReference>
<gene>
    <name evidence="9" type="ORF">OFUS_LOCUS74</name>
</gene>
<evidence type="ECO:0000313" key="10">
    <source>
        <dbReference type="Proteomes" id="UP000749559"/>
    </source>
</evidence>
<reference evidence="9" key="1">
    <citation type="submission" date="2022-03" db="EMBL/GenBank/DDBJ databases">
        <authorList>
            <person name="Martin C."/>
        </authorList>
    </citation>
    <scope>NUCLEOTIDE SEQUENCE</scope>
</reference>
<feature type="transmembrane region" description="Helical" evidence="7">
    <location>
        <begin position="195"/>
        <end position="215"/>
    </location>
</feature>
<dbReference type="Gene3D" id="1.20.1740.10">
    <property type="entry name" value="Amino acid/polyamine transporter I"/>
    <property type="match status" value="2"/>
</dbReference>
<accession>A0A8S4MUD4</accession>
<feature type="transmembrane region" description="Helical" evidence="7">
    <location>
        <begin position="365"/>
        <end position="386"/>
    </location>
</feature>
<evidence type="ECO:0000256" key="3">
    <source>
        <dbReference type="ARBA" id="ARBA00022692"/>
    </source>
</evidence>
<feature type="transmembrane region" description="Helical" evidence="7">
    <location>
        <begin position="481"/>
        <end position="500"/>
    </location>
</feature>
<comment type="subcellular location">
    <subcellularLocation>
        <location evidence="1">Membrane</location>
        <topology evidence="1">Multi-pass membrane protein</topology>
    </subcellularLocation>
</comment>
<feature type="transmembrane region" description="Helical" evidence="7">
    <location>
        <begin position="100"/>
        <end position="121"/>
    </location>
</feature>
<feature type="region of interest" description="Disordered" evidence="6">
    <location>
        <begin position="424"/>
        <end position="453"/>
    </location>
</feature>
<feature type="transmembrane region" description="Helical" evidence="7">
    <location>
        <begin position="34"/>
        <end position="56"/>
    </location>
</feature>
<evidence type="ECO:0000256" key="7">
    <source>
        <dbReference type="SAM" id="Phobius"/>
    </source>
</evidence>
<proteinExistence type="predicted"/>
<sequence>MAAIVSEHAAKLAAKLIRTKKLDDDRMETPLKRCLGTVDLTLLGIGSMVGAGLYVLTGTVVKDLAGPGAILSYLIAGLAAMLSSLCYAEFGARVPKAGSAYTYTYVTMGEFWAFIIGWNVVLEYMLGLSSVARAFSGTFDSFFNGAIRNGTINAVGEMHGDWLSPYPDFIAAISIIIALVCVAAGAKISVNFNSIFTVINVVAILTILGVGFSFADIKNWQNEDTGGFLPFGFQGVFAGAATLFYSYVGFDAIAVAGEEAKDPARSIPIATVIAMLVVTVLYFLGTSALTLMVPYYAVTPSAAFPEAFASKGVMWFKYFIAAGSLFGITTSLLTTAFAMPRIVYAMASDGLLFRSLAKIHPKTQTPIIAIFVFGFLAAILAFLFEIDTLVEFLSIGTLLAFTIVAISIIILRYQPITKCQFDLKPEEEKAEQQGEDGAASDGKTPTDEKPIVHSKSHDDFGRLKQRLKTFPVLKDINPGNAVAYSCVVMLVGMMGFNGLVLHGTEYLQSAQWWAIILLLILTTLIIACYLVIIAHEQNTSFLTFQIPGIPLIPACSMFINTAMMLKLSYLTWIRLAVWLAIGLVIYFAYGIHHSSENKALSEYSQIISYAGPSMDSVYKMEEDAKKQQPDAKAPPPKAAPVELPQSSSSDEE</sequence>
<feature type="compositionally biased region" description="Basic and acidic residues" evidence="6">
    <location>
        <begin position="444"/>
        <end position="453"/>
    </location>
</feature>
<dbReference type="OrthoDB" id="3900342at2759"/>
<name>A0A8S4MUD4_OWEFU</name>
<keyword evidence="10" id="KW-1185">Reference proteome</keyword>
<feature type="transmembrane region" description="Helical" evidence="7">
    <location>
        <begin position="169"/>
        <end position="188"/>
    </location>
</feature>
<keyword evidence="5 7" id="KW-0472">Membrane</keyword>
<dbReference type="Proteomes" id="UP000749559">
    <property type="component" value="Unassembled WGS sequence"/>
</dbReference>
<dbReference type="AlphaFoldDB" id="A0A8S4MUD4"/>